<dbReference type="EMBL" id="FOEE01000014">
    <property type="protein sequence ID" value="SEP19771.1"/>
    <property type="molecule type" value="Genomic_DNA"/>
</dbReference>
<evidence type="ECO:0000313" key="2">
    <source>
        <dbReference type="EMBL" id="SEP19771.1"/>
    </source>
</evidence>
<reference evidence="3" key="1">
    <citation type="submission" date="2016-10" db="EMBL/GenBank/DDBJ databases">
        <authorList>
            <person name="Varghese N."/>
            <person name="Submissions S."/>
        </authorList>
    </citation>
    <scope>NUCLEOTIDE SEQUENCE [LARGE SCALE GENOMIC DNA]</scope>
    <source>
        <strain evidence="3">DSM 45413</strain>
    </source>
</reference>
<dbReference type="InterPro" id="IPR045760">
    <property type="entry name" value="DAP_DH_C"/>
</dbReference>
<dbReference type="SUPFAM" id="SSF51735">
    <property type="entry name" value="NAD(P)-binding Rossmann-fold domains"/>
    <property type="match status" value="1"/>
</dbReference>
<dbReference type="Proteomes" id="UP000198960">
    <property type="component" value="Unassembled WGS sequence"/>
</dbReference>
<dbReference type="CDD" id="cd24146">
    <property type="entry name" value="nat-AmDH_N_like"/>
    <property type="match status" value="1"/>
</dbReference>
<name>A0A1H8VWK6_9ACTN</name>
<dbReference type="OrthoDB" id="4759936at2"/>
<proteinExistence type="predicted"/>
<dbReference type="Gene3D" id="3.40.50.720">
    <property type="entry name" value="NAD(P)-binding Rossmann-like Domain"/>
    <property type="match status" value="1"/>
</dbReference>
<dbReference type="STRING" id="673521.SAMN05660991_03846"/>
<keyword evidence="3" id="KW-1185">Reference proteome</keyword>
<evidence type="ECO:0000259" key="1">
    <source>
        <dbReference type="Pfam" id="PF19328"/>
    </source>
</evidence>
<dbReference type="RefSeq" id="WP_091947364.1">
    <property type="nucleotide sequence ID" value="NZ_FOEE01000014.1"/>
</dbReference>
<accession>A0A1H8VWK6</accession>
<dbReference type="InterPro" id="IPR036291">
    <property type="entry name" value="NAD(P)-bd_dom_sf"/>
</dbReference>
<sequence>MTLRIVQWTTGLVGRNAVKAVLAHPDLDLVGGYAWSADKAGQDLGVLAGIDPIGVAANDDVGALIALRPDCVLYMPLQWETDHMVRLLEAGINVVSTANFITGRSYGDEEMARLDAAARRGGVSLYGTGANPGMANTLGLAAAAFCRRVDRISVLESVDATHYASKDTWVSLGFGGPPDAPGLVEKVRQRMLVFLDAVEMMAGALAVELEDVRFDVEFATATTDVDLGWMQFPRGTVCGLKGRWSGVSGGRAVIELGLLWRLGYDMEPDWPVERGYVIDVDGVPDVHLRVSAESADLADYGASTADPAVNAIPAVVAAAPGLVTADRLPLVTARGLVAQSRVSTRSA</sequence>
<dbReference type="AlphaFoldDB" id="A0A1H8VWK6"/>
<feature type="domain" description="2,4-diaminopentanoate dehydrogenase C-terminal" evidence="1">
    <location>
        <begin position="192"/>
        <end position="333"/>
    </location>
</feature>
<organism evidence="2 3">
    <name type="scientific">Trujillonella endophytica</name>
    <dbReference type="NCBI Taxonomy" id="673521"/>
    <lineage>
        <taxon>Bacteria</taxon>
        <taxon>Bacillati</taxon>
        <taxon>Actinomycetota</taxon>
        <taxon>Actinomycetes</taxon>
        <taxon>Geodermatophilales</taxon>
        <taxon>Geodermatophilaceae</taxon>
        <taxon>Trujillonella</taxon>
    </lineage>
</organism>
<protein>
    <recommendedName>
        <fullName evidence="1">2,4-diaminopentanoate dehydrogenase C-terminal domain-containing protein</fullName>
    </recommendedName>
</protein>
<evidence type="ECO:0000313" key="3">
    <source>
        <dbReference type="Proteomes" id="UP000198960"/>
    </source>
</evidence>
<dbReference type="Pfam" id="PF19328">
    <property type="entry name" value="DAP_DH_C"/>
    <property type="match status" value="1"/>
</dbReference>
<gene>
    <name evidence="2" type="ORF">SAMN05660991_03846</name>
</gene>